<sequence length="152" mass="16838">MSDKTSSPPRTPQPVQEHPPIYTSRPTSLPASTRISLGSRAFSWAWPAAKWHQLAMASSGFFVLCLIGIICAFAVPCFGRDIPTDPKTYEDTEKNIPLSLQTDQGHQLLDGEDRVIQPQVKFSENSKIMINDKNVANEDAGKRHCPPEHCPP</sequence>
<keyword evidence="2" id="KW-0812">Transmembrane</keyword>
<evidence type="ECO:0000313" key="3">
    <source>
        <dbReference type="EMBL" id="KAG2394915.1"/>
    </source>
</evidence>
<organism evidence="3 4">
    <name type="scientific">Phaseolus angularis</name>
    <name type="common">Azuki bean</name>
    <name type="synonym">Vigna angularis</name>
    <dbReference type="NCBI Taxonomy" id="3914"/>
    <lineage>
        <taxon>Eukaryota</taxon>
        <taxon>Viridiplantae</taxon>
        <taxon>Streptophyta</taxon>
        <taxon>Embryophyta</taxon>
        <taxon>Tracheophyta</taxon>
        <taxon>Spermatophyta</taxon>
        <taxon>Magnoliopsida</taxon>
        <taxon>eudicotyledons</taxon>
        <taxon>Gunneridae</taxon>
        <taxon>Pentapetalae</taxon>
        <taxon>rosids</taxon>
        <taxon>fabids</taxon>
        <taxon>Fabales</taxon>
        <taxon>Fabaceae</taxon>
        <taxon>Papilionoideae</taxon>
        <taxon>50 kb inversion clade</taxon>
        <taxon>NPAAA clade</taxon>
        <taxon>indigoferoid/millettioid clade</taxon>
        <taxon>Phaseoleae</taxon>
        <taxon>Vigna</taxon>
    </lineage>
</organism>
<feature type="transmembrane region" description="Helical" evidence="2">
    <location>
        <begin position="54"/>
        <end position="78"/>
    </location>
</feature>
<gene>
    <name evidence="3" type="ORF">HKW66_Vig0077100</name>
</gene>
<comment type="caution">
    <text evidence="3">The sequence shown here is derived from an EMBL/GenBank/DDBJ whole genome shotgun (WGS) entry which is preliminary data.</text>
</comment>
<evidence type="ECO:0000256" key="1">
    <source>
        <dbReference type="SAM" id="MobiDB-lite"/>
    </source>
</evidence>
<protein>
    <submittedName>
        <fullName evidence="3">Uncharacterized protein</fullName>
    </submittedName>
</protein>
<keyword evidence="2" id="KW-0472">Membrane</keyword>
<evidence type="ECO:0000313" key="4">
    <source>
        <dbReference type="Proteomes" id="UP000743370"/>
    </source>
</evidence>
<keyword evidence="2" id="KW-1133">Transmembrane helix</keyword>
<reference evidence="3 4" key="1">
    <citation type="submission" date="2020-05" db="EMBL/GenBank/DDBJ databases">
        <title>Vigna angularis (adzuki bean) Var. LongXiaoDou No. 4 denovo assembly.</title>
        <authorList>
            <person name="Xiang H."/>
        </authorList>
    </citation>
    <scope>NUCLEOTIDE SEQUENCE [LARGE SCALE GENOMIC DNA]</scope>
    <source>
        <tissue evidence="3">Leaf</tissue>
    </source>
</reference>
<feature type="region of interest" description="Disordered" evidence="1">
    <location>
        <begin position="1"/>
        <end position="28"/>
    </location>
</feature>
<name>A0A8T0K9L3_PHAAN</name>
<evidence type="ECO:0000256" key="2">
    <source>
        <dbReference type="SAM" id="Phobius"/>
    </source>
</evidence>
<dbReference type="Proteomes" id="UP000743370">
    <property type="component" value="Unassembled WGS sequence"/>
</dbReference>
<proteinExistence type="predicted"/>
<dbReference type="EMBL" id="JABFOF010000006">
    <property type="protein sequence ID" value="KAG2394915.1"/>
    <property type="molecule type" value="Genomic_DNA"/>
</dbReference>
<dbReference type="AlphaFoldDB" id="A0A8T0K9L3"/>
<accession>A0A8T0K9L3</accession>